<dbReference type="OMA" id="FVMAPRV"/>
<dbReference type="Proteomes" id="UP000002009">
    <property type="component" value="Chromosome 7"/>
</dbReference>
<dbReference type="EMBL" id="CP001328">
    <property type="protein sequence ID" value="ACO64880.1"/>
    <property type="molecule type" value="Genomic_DNA"/>
</dbReference>
<dbReference type="KEGG" id="mis:MICPUN_60113"/>
<feature type="compositionally biased region" description="Low complexity" evidence="1">
    <location>
        <begin position="21"/>
        <end position="34"/>
    </location>
</feature>
<sequence length="368" mass="37938">MASVITSVNILTVAVNRRRANPAGRRAAPTRAAGDGAPSETAASPSDGASTFESPPRRPSPLERIMKDPLAAAVMGPRLALGGATEALDLLQKGQLLGVLAQAPGELNTLLQDPRPINDKAEDLVRRAEGMVETLEERGIAAEAPGREIFKAILPADLYDRYLDPAAVGAAAATATQPPPPPAEYKAEPPTRSAPRTAPATAAEEDDAAVPVPDPDPVPVPAAAEGEVDEEKGSPPEATERGERGWVFDSDEDPAVIAAARAVASVLDSEEWDEDREAGLYPEVLGGQKPASTSSGDAIAEDDGVPETASPRPVEPAPVQAASSVAPVASGSAPSSVPPELWAAVEEAEKLAADVVMQASTVAARRER</sequence>
<evidence type="ECO:0000313" key="2">
    <source>
        <dbReference type="EMBL" id="ACO64880.1"/>
    </source>
</evidence>
<feature type="compositionally biased region" description="Low complexity" evidence="1">
    <location>
        <begin position="317"/>
        <end position="337"/>
    </location>
</feature>
<feature type="compositionally biased region" description="Low complexity" evidence="1">
    <location>
        <begin position="188"/>
        <end position="202"/>
    </location>
</feature>
<feature type="region of interest" description="Disordered" evidence="1">
    <location>
        <begin position="172"/>
        <end position="251"/>
    </location>
</feature>
<proteinExistence type="predicted"/>
<keyword evidence="3" id="KW-1185">Reference proteome</keyword>
<evidence type="ECO:0000256" key="1">
    <source>
        <dbReference type="SAM" id="MobiDB-lite"/>
    </source>
</evidence>
<dbReference type="AlphaFoldDB" id="C1EAL5"/>
<accession>C1EAL5</accession>
<gene>
    <name evidence="2" type="ORF">MICPUN_60113</name>
</gene>
<evidence type="ECO:0000313" key="3">
    <source>
        <dbReference type="Proteomes" id="UP000002009"/>
    </source>
</evidence>
<protein>
    <submittedName>
        <fullName evidence="2">Uncharacterized protein</fullName>
    </submittedName>
</protein>
<dbReference type="OrthoDB" id="531380at2759"/>
<dbReference type="RefSeq" id="XP_002503622.1">
    <property type="nucleotide sequence ID" value="XM_002503576.1"/>
</dbReference>
<dbReference type="InParanoid" id="C1EAL5"/>
<feature type="compositionally biased region" description="Polar residues" evidence="1">
    <location>
        <begin position="41"/>
        <end position="53"/>
    </location>
</feature>
<dbReference type="GeneID" id="8245258"/>
<name>C1EAL5_MICCC</name>
<organism evidence="2 3">
    <name type="scientific">Micromonas commoda (strain RCC299 / NOUM17 / CCMP2709)</name>
    <name type="common">Picoplanktonic green alga</name>
    <dbReference type="NCBI Taxonomy" id="296587"/>
    <lineage>
        <taxon>Eukaryota</taxon>
        <taxon>Viridiplantae</taxon>
        <taxon>Chlorophyta</taxon>
        <taxon>Mamiellophyceae</taxon>
        <taxon>Mamiellales</taxon>
        <taxon>Mamiellaceae</taxon>
        <taxon>Micromonas</taxon>
    </lineage>
</organism>
<feature type="region of interest" description="Disordered" evidence="1">
    <location>
        <begin position="20"/>
        <end position="63"/>
    </location>
</feature>
<feature type="region of interest" description="Disordered" evidence="1">
    <location>
        <begin position="280"/>
        <end position="337"/>
    </location>
</feature>
<feature type="compositionally biased region" description="Basic and acidic residues" evidence="1">
    <location>
        <begin position="231"/>
        <end position="246"/>
    </location>
</feature>
<reference evidence="2 3" key="1">
    <citation type="journal article" date="2009" name="Science">
        <title>Green evolution and dynamic adaptations revealed by genomes of the marine picoeukaryotes Micromonas.</title>
        <authorList>
            <person name="Worden A.Z."/>
            <person name="Lee J.H."/>
            <person name="Mock T."/>
            <person name="Rouze P."/>
            <person name="Simmons M.P."/>
            <person name="Aerts A.L."/>
            <person name="Allen A.E."/>
            <person name="Cuvelier M.L."/>
            <person name="Derelle E."/>
            <person name="Everett M.V."/>
            <person name="Foulon E."/>
            <person name="Grimwood J."/>
            <person name="Gundlach H."/>
            <person name="Henrissat B."/>
            <person name="Napoli C."/>
            <person name="McDonald S.M."/>
            <person name="Parker M.S."/>
            <person name="Rombauts S."/>
            <person name="Salamov A."/>
            <person name="Von Dassow P."/>
            <person name="Badger J.H."/>
            <person name="Coutinho P.M."/>
            <person name="Demir E."/>
            <person name="Dubchak I."/>
            <person name="Gentemann C."/>
            <person name="Eikrem W."/>
            <person name="Gready J.E."/>
            <person name="John U."/>
            <person name="Lanier W."/>
            <person name="Lindquist E.A."/>
            <person name="Lucas S."/>
            <person name="Mayer K.F."/>
            <person name="Moreau H."/>
            <person name="Not F."/>
            <person name="Otillar R."/>
            <person name="Panaud O."/>
            <person name="Pangilinan J."/>
            <person name="Paulsen I."/>
            <person name="Piegu B."/>
            <person name="Poliakov A."/>
            <person name="Robbens S."/>
            <person name="Schmutz J."/>
            <person name="Toulza E."/>
            <person name="Wyss T."/>
            <person name="Zelensky A."/>
            <person name="Zhou K."/>
            <person name="Armbrust E.V."/>
            <person name="Bhattacharya D."/>
            <person name="Goodenough U.W."/>
            <person name="Van de Peer Y."/>
            <person name="Grigoriev I.V."/>
        </authorList>
    </citation>
    <scope>NUCLEOTIDE SEQUENCE [LARGE SCALE GENOMIC DNA]</scope>
    <source>
        <strain evidence="3">RCC299 / NOUM17</strain>
    </source>
</reference>